<sequence length="279" mass="31726">MSRADKYEKIERIGEGTYGTVYKARSLLTQDIVALKKVRLDDEDDGVPSSALREICLLRELRHPNIVRLLDVIHTEKTLNLIFEYCDQDLKKYFDSCNGDIDPKTVQSFFWQLLQGLSFCHEHSVLHRDLKPQNLLLTKNGELKLADFGLARAYGIPVKCYSSEVVTLWYRPPDVLFGAKIYTTSIDIWSAGCIFAELANGGKPLFPGESVDDQLRRIFKVIGTPTEETWPGVSALPEYKPFSIYQPTLSLIHFVPKLNNKGKDLLLVNINPSFEITRT</sequence>
<dbReference type="SMART" id="SM00220">
    <property type="entry name" value="S_TKc"/>
    <property type="match status" value="1"/>
</dbReference>
<dbReference type="AlphaFoldDB" id="A0A813X9V9"/>
<dbReference type="OrthoDB" id="1732493at2759"/>
<comment type="caution">
    <text evidence="13">The sequence shown here is derived from an EMBL/GenBank/DDBJ whole genome shotgun (WGS) entry which is preliminary data.</text>
</comment>
<dbReference type="InterPro" id="IPR011009">
    <property type="entry name" value="Kinase-like_dom_sf"/>
</dbReference>
<dbReference type="InterPro" id="IPR008271">
    <property type="entry name" value="Ser/Thr_kinase_AS"/>
</dbReference>
<dbReference type="PROSITE" id="PS00108">
    <property type="entry name" value="PROTEIN_KINASE_ST"/>
    <property type="match status" value="1"/>
</dbReference>
<dbReference type="GO" id="GO:0005634">
    <property type="term" value="C:nucleus"/>
    <property type="evidence" value="ECO:0007669"/>
    <property type="project" value="TreeGrafter"/>
</dbReference>
<dbReference type="GO" id="GO:0051402">
    <property type="term" value="P:neuron apoptotic process"/>
    <property type="evidence" value="ECO:0007669"/>
    <property type="project" value="TreeGrafter"/>
</dbReference>
<evidence type="ECO:0000313" key="14">
    <source>
        <dbReference type="Proteomes" id="UP000663852"/>
    </source>
</evidence>
<name>A0A813X9V9_ADIRI</name>
<dbReference type="Proteomes" id="UP000663852">
    <property type="component" value="Unassembled WGS sequence"/>
</dbReference>
<keyword evidence="3" id="KW-0132">Cell division</keyword>
<dbReference type="GO" id="GO:0005737">
    <property type="term" value="C:cytoplasm"/>
    <property type="evidence" value="ECO:0007669"/>
    <property type="project" value="TreeGrafter"/>
</dbReference>
<dbReference type="SUPFAM" id="SSF56112">
    <property type="entry name" value="Protein kinase-like (PK-like)"/>
    <property type="match status" value="1"/>
</dbReference>
<evidence type="ECO:0000256" key="10">
    <source>
        <dbReference type="PROSITE-ProRule" id="PRU10141"/>
    </source>
</evidence>
<evidence type="ECO:0000256" key="4">
    <source>
        <dbReference type="ARBA" id="ARBA00022679"/>
    </source>
</evidence>
<keyword evidence="6" id="KW-0418">Kinase</keyword>
<dbReference type="InterPro" id="IPR050108">
    <property type="entry name" value="CDK"/>
</dbReference>
<dbReference type="Gene3D" id="1.10.510.10">
    <property type="entry name" value="Transferase(Phosphotransferase) domain 1"/>
    <property type="match status" value="1"/>
</dbReference>
<dbReference type="FunFam" id="1.10.510.10:FF:000611">
    <property type="entry name" value="CMGC family protein kinase"/>
    <property type="match status" value="1"/>
</dbReference>
<organism evidence="13 14">
    <name type="scientific">Adineta ricciae</name>
    <name type="common">Rotifer</name>
    <dbReference type="NCBI Taxonomy" id="249248"/>
    <lineage>
        <taxon>Eukaryota</taxon>
        <taxon>Metazoa</taxon>
        <taxon>Spiralia</taxon>
        <taxon>Gnathifera</taxon>
        <taxon>Rotifera</taxon>
        <taxon>Eurotatoria</taxon>
        <taxon>Bdelloidea</taxon>
        <taxon>Adinetida</taxon>
        <taxon>Adinetidae</taxon>
        <taxon>Adineta</taxon>
    </lineage>
</organism>
<keyword evidence="7 10" id="KW-0067">ATP-binding</keyword>
<evidence type="ECO:0000256" key="1">
    <source>
        <dbReference type="ARBA" id="ARBA00006485"/>
    </source>
</evidence>
<feature type="binding site" evidence="10">
    <location>
        <position position="36"/>
    </location>
    <ligand>
        <name>ATP</name>
        <dbReference type="ChEBI" id="CHEBI:30616"/>
    </ligand>
</feature>
<dbReference type="EMBL" id="CAJNOJ010000025">
    <property type="protein sequence ID" value="CAF0865178.1"/>
    <property type="molecule type" value="Genomic_DNA"/>
</dbReference>
<proteinExistence type="inferred from homology"/>
<dbReference type="FunFam" id="3.30.200.20:FF:000144">
    <property type="entry name" value="Cyclin-dependent kinase 5"/>
    <property type="match status" value="1"/>
</dbReference>
<keyword evidence="2 11" id="KW-0723">Serine/threonine-protein kinase</keyword>
<protein>
    <recommendedName>
        <fullName evidence="9">Cell division protein kinase 5</fullName>
    </recommendedName>
</protein>
<dbReference type="Pfam" id="PF00069">
    <property type="entry name" value="Pkinase"/>
    <property type="match status" value="1"/>
</dbReference>
<reference evidence="13" key="1">
    <citation type="submission" date="2021-02" db="EMBL/GenBank/DDBJ databases">
        <authorList>
            <person name="Nowell W R."/>
        </authorList>
    </citation>
    <scope>NUCLEOTIDE SEQUENCE</scope>
</reference>
<evidence type="ECO:0000256" key="11">
    <source>
        <dbReference type="RuleBase" id="RU000304"/>
    </source>
</evidence>
<dbReference type="PANTHER" id="PTHR24056">
    <property type="entry name" value="CELL DIVISION PROTEIN KINASE"/>
    <property type="match status" value="1"/>
</dbReference>
<dbReference type="InterPro" id="IPR017441">
    <property type="entry name" value="Protein_kinase_ATP_BS"/>
</dbReference>
<dbReference type="PROSITE" id="PS50011">
    <property type="entry name" value="PROTEIN_KINASE_DOM"/>
    <property type="match status" value="1"/>
</dbReference>
<keyword evidence="5 10" id="KW-0547">Nucleotide-binding</keyword>
<evidence type="ECO:0000313" key="13">
    <source>
        <dbReference type="EMBL" id="CAF0865178.1"/>
    </source>
</evidence>
<dbReference type="GO" id="GO:0051301">
    <property type="term" value="P:cell division"/>
    <property type="evidence" value="ECO:0007669"/>
    <property type="project" value="UniProtKB-KW"/>
</dbReference>
<comment type="similarity">
    <text evidence="1">Belongs to the protein kinase superfamily. CMGC Ser/Thr protein kinase family. CDC2/CDKX subfamily.</text>
</comment>
<evidence type="ECO:0000256" key="8">
    <source>
        <dbReference type="ARBA" id="ARBA00023306"/>
    </source>
</evidence>
<dbReference type="GO" id="GO:0048489">
    <property type="term" value="P:synaptic vesicle transport"/>
    <property type="evidence" value="ECO:0007669"/>
    <property type="project" value="TreeGrafter"/>
</dbReference>
<evidence type="ECO:0000256" key="3">
    <source>
        <dbReference type="ARBA" id="ARBA00022618"/>
    </source>
</evidence>
<evidence type="ECO:0000256" key="9">
    <source>
        <dbReference type="ARBA" id="ARBA00041295"/>
    </source>
</evidence>
<dbReference type="InterPro" id="IPR000719">
    <property type="entry name" value="Prot_kinase_dom"/>
</dbReference>
<evidence type="ECO:0000256" key="7">
    <source>
        <dbReference type="ARBA" id="ARBA00022840"/>
    </source>
</evidence>
<evidence type="ECO:0000256" key="5">
    <source>
        <dbReference type="ARBA" id="ARBA00022741"/>
    </source>
</evidence>
<evidence type="ECO:0000256" key="6">
    <source>
        <dbReference type="ARBA" id="ARBA00022777"/>
    </source>
</evidence>
<dbReference type="PROSITE" id="PS00107">
    <property type="entry name" value="PROTEIN_KINASE_ATP"/>
    <property type="match status" value="1"/>
</dbReference>
<keyword evidence="8" id="KW-0131">Cell cycle</keyword>
<feature type="domain" description="Protein kinase" evidence="12">
    <location>
        <begin position="7"/>
        <end position="279"/>
    </location>
</feature>
<evidence type="ECO:0000259" key="12">
    <source>
        <dbReference type="PROSITE" id="PS50011"/>
    </source>
</evidence>
<dbReference type="GO" id="GO:0005524">
    <property type="term" value="F:ATP binding"/>
    <property type="evidence" value="ECO:0007669"/>
    <property type="project" value="UniProtKB-UniRule"/>
</dbReference>
<dbReference type="GO" id="GO:0004693">
    <property type="term" value="F:cyclin-dependent protein serine/threonine kinase activity"/>
    <property type="evidence" value="ECO:0007669"/>
    <property type="project" value="TreeGrafter"/>
</dbReference>
<evidence type="ECO:0000256" key="2">
    <source>
        <dbReference type="ARBA" id="ARBA00022527"/>
    </source>
</evidence>
<dbReference type="GO" id="GO:0007409">
    <property type="term" value="P:axonogenesis"/>
    <property type="evidence" value="ECO:0007669"/>
    <property type="project" value="TreeGrafter"/>
</dbReference>
<accession>A0A813X9V9</accession>
<dbReference type="PANTHER" id="PTHR24056:SF46">
    <property type="entry name" value="CYCLIN-DEPENDENT KINASE 5"/>
    <property type="match status" value="1"/>
</dbReference>
<dbReference type="Gene3D" id="3.30.200.20">
    <property type="entry name" value="Phosphorylase Kinase, domain 1"/>
    <property type="match status" value="1"/>
</dbReference>
<gene>
    <name evidence="13" type="ORF">EDS130_LOCUS8008</name>
</gene>
<keyword evidence="4" id="KW-0808">Transferase</keyword>